<reference evidence="2 3" key="1">
    <citation type="submission" date="2021-06" db="EMBL/GenBank/DDBJ databases">
        <title>Caerostris extrusa draft genome.</title>
        <authorList>
            <person name="Kono N."/>
            <person name="Arakawa K."/>
        </authorList>
    </citation>
    <scope>NUCLEOTIDE SEQUENCE [LARGE SCALE GENOMIC DNA]</scope>
</reference>
<proteinExistence type="predicted"/>
<feature type="region of interest" description="Disordered" evidence="1">
    <location>
        <begin position="1"/>
        <end position="57"/>
    </location>
</feature>
<dbReference type="EMBL" id="BPLR01008674">
    <property type="protein sequence ID" value="GIY26357.1"/>
    <property type="molecule type" value="Genomic_DNA"/>
</dbReference>
<evidence type="ECO:0000313" key="2">
    <source>
        <dbReference type="EMBL" id="GIY26357.1"/>
    </source>
</evidence>
<evidence type="ECO:0000313" key="3">
    <source>
        <dbReference type="Proteomes" id="UP001054945"/>
    </source>
</evidence>
<gene>
    <name evidence="2" type="ORF">CEXT_21541</name>
</gene>
<organism evidence="2 3">
    <name type="scientific">Caerostris extrusa</name>
    <name type="common">Bark spider</name>
    <name type="synonym">Caerostris bankana</name>
    <dbReference type="NCBI Taxonomy" id="172846"/>
    <lineage>
        <taxon>Eukaryota</taxon>
        <taxon>Metazoa</taxon>
        <taxon>Ecdysozoa</taxon>
        <taxon>Arthropoda</taxon>
        <taxon>Chelicerata</taxon>
        <taxon>Arachnida</taxon>
        <taxon>Araneae</taxon>
        <taxon>Araneomorphae</taxon>
        <taxon>Entelegynae</taxon>
        <taxon>Araneoidea</taxon>
        <taxon>Araneidae</taxon>
        <taxon>Caerostris</taxon>
    </lineage>
</organism>
<comment type="caution">
    <text evidence="2">The sequence shown here is derived from an EMBL/GenBank/DDBJ whole genome shotgun (WGS) entry which is preliminary data.</text>
</comment>
<keyword evidence="3" id="KW-1185">Reference proteome</keyword>
<sequence length="106" mass="11956">MAGETAVDEANPSSAPLSKKALKKQAKDEEKAMKKQKAKQAEVDSKQEEEDYSKDSYGKMIMIQSQEKIIRNLVPVKLLEKDLGEEKIWVRGRLHTSRAKASPENL</sequence>
<evidence type="ECO:0000256" key="1">
    <source>
        <dbReference type="SAM" id="MobiDB-lite"/>
    </source>
</evidence>
<dbReference type="Proteomes" id="UP001054945">
    <property type="component" value="Unassembled WGS sequence"/>
</dbReference>
<dbReference type="AlphaFoldDB" id="A0AAV4S0U1"/>
<dbReference type="InterPro" id="IPR012340">
    <property type="entry name" value="NA-bd_OB-fold"/>
</dbReference>
<dbReference type="Gene3D" id="2.40.50.140">
    <property type="entry name" value="Nucleic acid-binding proteins"/>
    <property type="match status" value="1"/>
</dbReference>
<accession>A0AAV4S0U1</accession>
<feature type="compositionally biased region" description="Basic and acidic residues" evidence="1">
    <location>
        <begin position="25"/>
        <end position="46"/>
    </location>
</feature>
<protein>
    <submittedName>
        <fullName evidence="2">Uncharacterized protein</fullName>
    </submittedName>
</protein>
<name>A0AAV4S0U1_CAEEX</name>